<dbReference type="PANTHER" id="PTHR35091">
    <property type="entry name" value="FLAGELLAR PROTEIN FLIL"/>
    <property type="match status" value="1"/>
</dbReference>
<evidence type="ECO:0000256" key="9">
    <source>
        <dbReference type="ARBA" id="ARBA00023136"/>
    </source>
</evidence>
<evidence type="ECO:0000256" key="3">
    <source>
        <dbReference type="ARBA" id="ARBA00008281"/>
    </source>
</evidence>
<protein>
    <recommendedName>
        <fullName evidence="10">Flagellar protein FliL</fullName>
    </recommendedName>
</protein>
<keyword evidence="11" id="KW-0969">Cilium</keyword>
<keyword evidence="12" id="KW-1185">Reference proteome</keyword>
<comment type="subcellular location">
    <subcellularLocation>
        <location evidence="2">Cell membrane</location>
        <topology evidence="2">Single-pass membrane protein</topology>
    </subcellularLocation>
</comment>
<evidence type="ECO:0000256" key="10">
    <source>
        <dbReference type="RuleBase" id="RU364125"/>
    </source>
</evidence>
<dbReference type="Pfam" id="PF03748">
    <property type="entry name" value="FliL"/>
    <property type="match status" value="1"/>
</dbReference>
<comment type="similarity">
    <text evidence="3 10">Belongs to the FliL family.</text>
</comment>
<dbReference type="Proteomes" id="UP000830167">
    <property type="component" value="Chromosome"/>
</dbReference>
<evidence type="ECO:0000256" key="5">
    <source>
        <dbReference type="ARBA" id="ARBA00022500"/>
    </source>
</evidence>
<keyword evidence="8" id="KW-1133">Transmembrane helix</keyword>
<evidence type="ECO:0000256" key="2">
    <source>
        <dbReference type="ARBA" id="ARBA00004162"/>
    </source>
</evidence>
<keyword evidence="9 10" id="KW-0472">Membrane</keyword>
<evidence type="ECO:0000256" key="8">
    <source>
        <dbReference type="ARBA" id="ARBA00022989"/>
    </source>
</evidence>
<dbReference type="EMBL" id="CP089291">
    <property type="protein sequence ID" value="UOF89365.1"/>
    <property type="molecule type" value="Genomic_DNA"/>
</dbReference>
<keyword evidence="11" id="KW-0282">Flagellum</keyword>
<name>A0ABY4CFQ2_9BACL</name>
<keyword evidence="5 10" id="KW-0145">Chemotaxis</keyword>
<keyword evidence="11" id="KW-0966">Cell projection</keyword>
<evidence type="ECO:0000313" key="12">
    <source>
        <dbReference type="Proteomes" id="UP000830167"/>
    </source>
</evidence>
<gene>
    <name evidence="11" type="ORF">LSG31_15850</name>
</gene>
<keyword evidence="4 10" id="KW-1003">Cell membrane</keyword>
<evidence type="ECO:0000256" key="4">
    <source>
        <dbReference type="ARBA" id="ARBA00022475"/>
    </source>
</evidence>
<comment type="function">
    <text evidence="1 10">Controls the rotational direction of flagella during chemotaxis.</text>
</comment>
<dbReference type="InterPro" id="IPR005503">
    <property type="entry name" value="FliL"/>
</dbReference>
<evidence type="ECO:0000256" key="7">
    <source>
        <dbReference type="ARBA" id="ARBA00022779"/>
    </source>
</evidence>
<evidence type="ECO:0000256" key="6">
    <source>
        <dbReference type="ARBA" id="ARBA00022692"/>
    </source>
</evidence>
<keyword evidence="7 10" id="KW-0283">Flagellar rotation</keyword>
<proteinExistence type="inferred from homology"/>
<keyword evidence="6" id="KW-0812">Transmembrane</keyword>
<accession>A0ABY4CFQ2</accession>
<organism evidence="11 12">
    <name type="scientific">Fodinisporobacter ferrooxydans</name>
    <dbReference type="NCBI Taxonomy" id="2901836"/>
    <lineage>
        <taxon>Bacteria</taxon>
        <taxon>Bacillati</taxon>
        <taxon>Bacillota</taxon>
        <taxon>Bacilli</taxon>
        <taxon>Bacillales</taxon>
        <taxon>Alicyclobacillaceae</taxon>
        <taxon>Fodinisporobacter</taxon>
    </lineage>
</organism>
<dbReference type="RefSeq" id="WP_347436053.1">
    <property type="nucleotide sequence ID" value="NZ_CP089291.1"/>
</dbReference>
<dbReference type="PANTHER" id="PTHR35091:SF2">
    <property type="entry name" value="FLAGELLAR PROTEIN FLIL"/>
    <property type="match status" value="1"/>
</dbReference>
<reference evidence="11" key="1">
    <citation type="submission" date="2021-12" db="EMBL/GenBank/DDBJ databases">
        <title>Alicyclobacillaceae gen. nov., sp. nov., isolated from chalcocite enrichment system.</title>
        <authorList>
            <person name="Jiang Z."/>
        </authorList>
    </citation>
    <scope>NUCLEOTIDE SEQUENCE</scope>
    <source>
        <strain evidence="11">MYW30-H2</strain>
    </source>
</reference>
<sequence length="144" mass="15868">MKNKLVKTMILILLIITVLAVGIVFGYVYFFKSPGVNKPHVPTAAEMSAAQYALPQITTNLQGGSIIQVTITLQADSSKAKDELDKRKAQVMDTINGLLHDMTKVDLEKPDGLNLLKKKIIQSINSYMSDGKVTDVYYANPIIQ</sequence>
<evidence type="ECO:0000256" key="1">
    <source>
        <dbReference type="ARBA" id="ARBA00002254"/>
    </source>
</evidence>
<evidence type="ECO:0000313" key="11">
    <source>
        <dbReference type="EMBL" id="UOF89365.1"/>
    </source>
</evidence>